<protein>
    <submittedName>
        <fullName evidence="1">Uncharacterized protein</fullName>
    </submittedName>
</protein>
<dbReference type="eggNOG" id="COG1651">
    <property type="taxonomic scope" value="Bacteria"/>
</dbReference>
<dbReference type="Gene3D" id="3.40.30.10">
    <property type="entry name" value="Glutaredoxin"/>
    <property type="match status" value="1"/>
</dbReference>
<evidence type="ECO:0000313" key="1">
    <source>
        <dbReference type="EMBL" id="SFU14633.1"/>
    </source>
</evidence>
<dbReference type="AlphaFoldDB" id="A0A1I7DSJ2"/>
<sequence length="98" mass="10247">MPLIARAGEGGGEEIETLVCEAIVERPAILLRTVGQLQHAEEAAQAISTHAALAANRGSLFNDPNAPVPGNSGGDVTVVEFFDCNGPLAVAPWPRFRV</sequence>
<accession>A0A1I7DSJ2</accession>
<dbReference type="STRING" id="999627.SAMN05216236_13348"/>
<dbReference type="Proteomes" id="UP000182466">
    <property type="component" value="Unassembled WGS sequence"/>
</dbReference>
<dbReference type="EMBL" id="FPAW01000033">
    <property type="protein sequence ID" value="SFU14633.1"/>
    <property type="molecule type" value="Genomic_DNA"/>
</dbReference>
<name>A0A1I7DSJ2_9RHOB</name>
<organism evidence="1 2">
    <name type="scientific">Sedimentitalea nanhaiensis</name>
    <dbReference type="NCBI Taxonomy" id="999627"/>
    <lineage>
        <taxon>Bacteria</taxon>
        <taxon>Pseudomonadati</taxon>
        <taxon>Pseudomonadota</taxon>
        <taxon>Alphaproteobacteria</taxon>
        <taxon>Rhodobacterales</taxon>
        <taxon>Paracoccaceae</taxon>
        <taxon>Sedimentitalea</taxon>
    </lineage>
</organism>
<evidence type="ECO:0000313" key="2">
    <source>
        <dbReference type="Proteomes" id="UP000182466"/>
    </source>
</evidence>
<dbReference type="RefSeq" id="WP_322786790.1">
    <property type="nucleotide sequence ID" value="NZ_FPAW01000033.1"/>
</dbReference>
<keyword evidence="2" id="KW-1185">Reference proteome</keyword>
<proteinExistence type="predicted"/>
<reference evidence="1 2" key="1">
    <citation type="submission" date="2016-10" db="EMBL/GenBank/DDBJ databases">
        <authorList>
            <person name="de Groot N.N."/>
        </authorList>
    </citation>
    <scope>NUCLEOTIDE SEQUENCE [LARGE SCALE GENOMIC DNA]</scope>
    <source>
        <strain evidence="1 2">CGMCC 1.10959</strain>
    </source>
</reference>
<gene>
    <name evidence="1" type="ORF">SAMN05216236_13348</name>
</gene>